<dbReference type="Pfam" id="PF04313">
    <property type="entry name" value="HSDR_N"/>
    <property type="match status" value="1"/>
</dbReference>
<dbReference type="InterPro" id="IPR040980">
    <property type="entry name" value="SWI2_SNF2"/>
</dbReference>
<dbReference type="SMART" id="SM00487">
    <property type="entry name" value="DEXDc"/>
    <property type="match status" value="1"/>
</dbReference>
<dbReference type="InterPro" id="IPR027417">
    <property type="entry name" value="P-loop_NTPase"/>
</dbReference>
<feature type="domain" description="Helicase ATP-binding" evidence="2">
    <location>
        <begin position="268"/>
        <end position="525"/>
    </location>
</feature>
<feature type="region of interest" description="Disordered" evidence="1">
    <location>
        <begin position="881"/>
        <end position="902"/>
    </location>
</feature>
<dbReference type="InterPro" id="IPR007409">
    <property type="entry name" value="Restrct_endonuc_type1_HsdR_N"/>
</dbReference>
<organism evidence="3 4">
    <name type="scientific">Kytococcus aerolatus</name>
    <dbReference type="NCBI Taxonomy" id="592308"/>
    <lineage>
        <taxon>Bacteria</taxon>
        <taxon>Bacillati</taxon>
        <taxon>Actinomycetota</taxon>
        <taxon>Actinomycetes</taxon>
        <taxon>Micrococcales</taxon>
        <taxon>Kytococcaceae</taxon>
        <taxon>Kytococcus</taxon>
    </lineage>
</organism>
<evidence type="ECO:0000313" key="3">
    <source>
        <dbReference type="EMBL" id="SNC63509.1"/>
    </source>
</evidence>
<dbReference type="EMBL" id="FYEZ01000001">
    <property type="protein sequence ID" value="SNC63509.1"/>
    <property type="molecule type" value="Genomic_DNA"/>
</dbReference>
<proteinExistence type="predicted"/>
<dbReference type="Pfam" id="PF18766">
    <property type="entry name" value="SWI2_SNF2"/>
    <property type="match status" value="1"/>
</dbReference>
<reference evidence="3 4" key="1">
    <citation type="submission" date="2017-06" db="EMBL/GenBank/DDBJ databases">
        <authorList>
            <person name="Kim H.J."/>
            <person name="Triplett B.A."/>
        </authorList>
    </citation>
    <scope>NUCLEOTIDE SEQUENCE [LARGE SCALE GENOMIC DNA]</scope>
    <source>
        <strain evidence="3 4">DSM 22179</strain>
    </source>
</reference>
<evidence type="ECO:0000313" key="4">
    <source>
        <dbReference type="Proteomes" id="UP000198122"/>
    </source>
</evidence>
<keyword evidence="4" id="KW-1185">Reference proteome</keyword>
<dbReference type="PANTHER" id="PTHR42927">
    <property type="entry name" value="HELICASE SUPERFAMILY 1 AND 2 DOMAIN-CONTAINING PROTEIN"/>
    <property type="match status" value="1"/>
</dbReference>
<sequence length="1008" mass="112417">MANHRELPFEANVEHHLLNNGWSRLDPARYDRALGLFPDEVAAWLAESQPKEWKQLVTRHGGEALAGQKVALALKDALDHRGTLSLLRDGLKNQGVTIALATFRPASRLSETTARRYAANRLAIVRQLHHSESRPSDSVDVTLVLNGIPVATAELKNPFTGQTVENAKAQYREARNPHDLIFASRALVHFAVDQHHVAMTTKLAGPETRFLPFDQGSNGPGHPGTAGNPPSGGYQTAYLWEEVWQRDAWLELLGSFIQQRKAKDGGWEVLFPRYHQWHAVRTILEATARDGAGVDRLIQHSAGSGKSNTIAWSAHLLSRLHGADDRPVFDKVVVLTDRRVLDRQLQQTVAGLEHTEGTVVRIDKNSKQLKEALEGNAARIIITTLQKFPVVAELAKEQAREEGTAGEVKGQRFAIIVDEAHSSTGGNATKKVKEVLHGASEEERLAAAERAEATDGNATTADEDLVLHSAETRGQQQNLSFFAFTATPKPKTLDLFGQLDEHGVKRPFHTYSMRQAIAEGFIHDVLANYTTYGVYYRLVNTALQDPELDSKKGRVALARHASLHPHMMEGKAEVIVEHFRTKTAHKIGGRAKAMVVTRSRPHAVRTYQAIQRYIEAKGYDRGPNPLRTLVAFSGAVTDPDDETIAYTEGGLNGFPESELPQRFEEEGHLLVVAEKYQTGFDQPLLHTMYVDKTLTGVNAVQTLSRLNRTTPGKEDTFVLDFANTPEQIQAAFEPFYEESLARPTDPQVLTTMEHELMTAGVLVVDDMERTVELLLGGDGSDQPEIYHLVGLARGRWDMLHERDEDAAEEFRGRLDAFCRAYTFIAQVLPWADREQERLYLFGKLLLADLPAQEGDPMPQISKSVQLSHLRIAARTEGAIELEGTDEPGEALPGQGKGGQSEPVEDRLSALIAVMNEKFGMDLGEADKVWFEQQTTVFREDVDMRDVALHNDRSAYTLVVDDRVEDMLLDRDQANTRLFNKFFENSEFRRMMVEHIVSATYDEIRRSAG</sequence>
<accession>A0A212TBV5</accession>
<dbReference type="Gene3D" id="3.90.1570.50">
    <property type="match status" value="1"/>
</dbReference>
<dbReference type="GO" id="GO:0009035">
    <property type="term" value="F:type I site-specific deoxyribonuclease activity"/>
    <property type="evidence" value="ECO:0007669"/>
    <property type="project" value="UniProtKB-EC"/>
</dbReference>
<gene>
    <name evidence="3" type="ORF">SAMN05445756_0920</name>
</gene>
<name>A0A212TBV5_9MICO</name>
<feature type="region of interest" description="Disordered" evidence="1">
    <location>
        <begin position="212"/>
        <end position="231"/>
    </location>
</feature>
<dbReference type="InterPro" id="IPR055180">
    <property type="entry name" value="HsdR_RecA-like_helicase_dom_2"/>
</dbReference>
<evidence type="ECO:0000256" key="1">
    <source>
        <dbReference type="SAM" id="MobiDB-lite"/>
    </source>
</evidence>
<dbReference type="GO" id="GO:0009307">
    <property type="term" value="P:DNA restriction-modification system"/>
    <property type="evidence" value="ECO:0007669"/>
    <property type="project" value="UniProtKB-KW"/>
</dbReference>
<dbReference type="AlphaFoldDB" id="A0A212TBV5"/>
<dbReference type="OrthoDB" id="9758243at2"/>
<dbReference type="InterPro" id="IPR014001">
    <property type="entry name" value="Helicase_ATP-bd"/>
</dbReference>
<dbReference type="GO" id="GO:0005524">
    <property type="term" value="F:ATP binding"/>
    <property type="evidence" value="ECO:0007669"/>
    <property type="project" value="UniProtKB-KW"/>
</dbReference>
<evidence type="ECO:0000259" key="2">
    <source>
        <dbReference type="SMART" id="SM00487"/>
    </source>
</evidence>
<dbReference type="GO" id="GO:0003677">
    <property type="term" value="F:DNA binding"/>
    <property type="evidence" value="ECO:0007669"/>
    <property type="project" value="UniProtKB-KW"/>
</dbReference>
<dbReference type="Pfam" id="PF22679">
    <property type="entry name" value="T1R_D3-like"/>
    <property type="match status" value="1"/>
</dbReference>
<dbReference type="Gene3D" id="3.40.50.300">
    <property type="entry name" value="P-loop containing nucleotide triphosphate hydrolases"/>
    <property type="match status" value="3"/>
</dbReference>
<protein>
    <submittedName>
        <fullName evidence="3">Type I restriction enzyme, R subunit</fullName>
    </submittedName>
</protein>
<dbReference type="RefSeq" id="WP_088817842.1">
    <property type="nucleotide sequence ID" value="NZ_FYEZ01000001.1"/>
</dbReference>
<dbReference type="Proteomes" id="UP000198122">
    <property type="component" value="Unassembled WGS sequence"/>
</dbReference>
<dbReference type="PANTHER" id="PTHR42927:SF1">
    <property type="entry name" value="HELICASE SUPERFAMILY 1 AND 2 DOMAIN-CONTAINING PROTEIN"/>
    <property type="match status" value="1"/>
</dbReference>
<dbReference type="SUPFAM" id="SSF52540">
    <property type="entry name" value="P-loop containing nucleoside triphosphate hydrolases"/>
    <property type="match status" value="1"/>
</dbReference>